<dbReference type="SUPFAM" id="SSF53720">
    <property type="entry name" value="ALDH-like"/>
    <property type="match status" value="1"/>
</dbReference>
<reference evidence="1" key="1">
    <citation type="journal article" date="2015" name="Nature">
        <title>Complex archaea that bridge the gap between prokaryotes and eukaryotes.</title>
        <authorList>
            <person name="Spang A."/>
            <person name="Saw J.H."/>
            <person name="Jorgensen S.L."/>
            <person name="Zaremba-Niedzwiedzka K."/>
            <person name="Martijn J."/>
            <person name="Lind A.E."/>
            <person name="van Eijk R."/>
            <person name="Schleper C."/>
            <person name="Guy L."/>
            <person name="Ettema T.J."/>
        </authorList>
    </citation>
    <scope>NUCLEOTIDE SEQUENCE</scope>
</reference>
<name>A0A0F8YX81_9ZZZZ</name>
<comment type="caution">
    <text evidence="1">The sequence shown here is derived from an EMBL/GenBank/DDBJ whole genome shotgun (WGS) entry which is preliminary data.</text>
</comment>
<dbReference type="AlphaFoldDB" id="A0A0F8YX81"/>
<gene>
    <name evidence="1" type="ORF">LCGC14_3103100</name>
</gene>
<dbReference type="InterPro" id="IPR016163">
    <property type="entry name" value="Ald_DH_C"/>
</dbReference>
<dbReference type="Gene3D" id="3.40.309.10">
    <property type="entry name" value="Aldehyde Dehydrogenase, Chain A, domain 2"/>
    <property type="match status" value="1"/>
</dbReference>
<dbReference type="InterPro" id="IPR016161">
    <property type="entry name" value="Ald_DH/histidinol_DH"/>
</dbReference>
<evidence type="ECO:0008006" key="2">
    <source>
        <dbReference type="Google" id="ProtNLM"/>
    </source>
</evidence>
<protein>
    <recommendedName>
        <fullName evidence="2">Aldehyde dehydrogenase domain-containing protein</fullName>
    </recommendedName>
</protein>
<dbReference type="EMBL" id="LAZR01066932">
    <property type="protein sequence ID" value="KKK52616.1"/>
    <property type="molecule type" value="Genomic_DNA"/>
</dbReference>
<proteinExistence type="predicted"/>
<organism evidence="1">
    <name type="scientific">marine sediment metagenome</name>
    <dbReference type="NCBI Taxonomy" id="412755"/>
    <lineage>
        <taxon>unclassified sequences</taxon>
        <taxon>metagenomes</taxon>
        <taxon>ecological metagenomes</taxon>
    </lineage>
</organism>
<dbReference type="GO" id="GO:0016620">
    <property type="term" value="F:oxidoreductase activity, acting on the aldehyde or oxo group of donors, NAD or NADP as acceptor"/>
    <property type="evidence" value="ECO:0007669"/>
    <property type="project" value="InterPro"/>
</dbReference>
<sequence>ADLKRAAKSIIEGASFSNCIACASEKEIFVVEPVADRLKELLKDYGAFEITAAQGEELIKHIFAEIRAPGEPGVINMDFIGQSPQTILKSIGLEVGPDVKIVILETDRNHPLVWTEQIMPVLPFIRCRDADDAIGAAIAAEQGYGHTMAIHSNNQENIKKMAGMAKCAAFVKNGSCGLASVGISGEGYISFHIATNGEGQTRPRTFTLIRRCVLSNDFRYRFGAEVQGQSKTV</sequence>
<evidence type="ECO:0000313" key="1">
    <source>
        <dbReference type="EMBL" id="KKK52616.1"/>
    </source>
</evidence>
<feature type="non-terminal residue" evidence="1">
    <location>
        <position position="1"/>
    </location>
</feature>
<accession>A0A0F8YX81</accession>